<organism evidence="1">
    <name type="scientific">Pseudomonas phage PA_L9</name>
    <dbReference type="NCBI Taxonomy" id="3232177"/>
    <lineage>
        <taxon>Viruses</taxon>
        <taxon>Duplodnaviria</taxon>
        <taxon>Heunggongvirae</taxon>
        <taxon>Uroviricota</taxon>
        <taxon>Caudoviricetes</taxon>
        <taxon>Samunavirus</taxon>
    </lineage>
</organism>
<name>A0AAU8KZZ2_9CAUD</name>
<protein>
    <submittedName>
        <fullName evidence="1">Uncharacterized protein</fullName>
    </submittedName>
</protein>
<gene>
    <name evidence="1" type="primary">PAL9_34</name>
</gene>
<evidence type="ECO:0000313" key="1">
    <source>
        <dbReference type="EMBL" id="XCN28426.1"/>
    </source>
</evidence>
<accession>A0AAU8KZZ2</accession>
<proteinExistence type="predicted"/>
<dbReference type="EMBL" id="PP869205">
    <property type="protein sequence ID" value="XCN28426.1"/>
    <property type="molecule type" value="Genomic_DNA"/>
</dbReference>
<reference evidence="1" key="1">
    <citation type="submission" date="2024-06" db="EMBL/GenBank/DDBJ databases">
        <authorList>
            <person name="Ma Y."/>
            <person name="Tan X."/>
            <person name="Yang Y."/>
        </authorList>
    </citation>
    <scope>NUCLEOTIDE SEQUENCE</scope>
</reference>
<sequence length="243" mass="27303">MQEQRVEILLRAIGSSFDEGKIRARMDDLAKGRGPQTATMRQELAMEAGYTEGAAIAVGTLLGMTDQLTSCMAHGYKLSERALALTGDLPSGPLLDTLLELRNYHIAEGNKIWNGIWSRMEGLVVMLSGMAPSILNGSATPVYSEFVDIIKQMYRTRELHYFMVWLDMRHEGKSPSFVNHAGDLAETVKDRQNEVDEDLLREYVEWGRAEYKRLGGALAKIQRECPFPDRDAELKIAKLFGVY</sequence>